<dbReference type="Gene3D" id="3.30.70.260">
    <property type="match status" value="1"/>
</dbReference>
<dbReference type="InterPro" id="IPR002912">
    <property type="entry name" value="ACT_dom"/>
</dbReference>
<reference evidence="13" key="1">
    <citation type="submission" date="2023-05" db="EMBL/GenBank/DDBJ databases">
        <title>Metabolic capabilities are highly conserved among human nasal-associated Corynebacterium species in pangenomic analyses.</title>
        <authorList>
            <person name="Tran T.H."/>
            <person name="Roberts A.Q."/>
            <person name="Escapa I.F."/>
            <person name="Gao W."/>
            <person name="Conlan S."/>
            <person name="Kong H."/>
            <person name="Segre J.A."/>
            <person name="Kelly M.S."/>
            <person name="Lemon K.P."/>
        </authorList>
    </citation>
    <scope>NUCLEOTIDE SEQUENCE</scope>
    <source>
        <strain evidence="13">KPL2773</strain>
    </source>
</reference>
<evidence type="ECO:0000256" key="8">
    <source>
        <dbReference type="ARBA" id="ARBA00047848"/>
    </source>
</evidence>
<name>A0AAP4F7D3_9CORY</name>
<dbReference type="PIRSF" id="PIRSF001500">
    <property type="entry name" value="Chor_mut_pdt_Ppr"/>
    <property type="match status" value="1"/>
</dbReference>
<dbReference type="GO" id="GO:0004664">
    <property type="term" value="F:prephenate dehydratase activity"/>
    <property type="evidence" value="ECO:0007669"/>
    <property type="project" value="UniProtKB-UniRule"/>
</dbReference>
<keyword evidence="6 10" id="KW-0584">Phenylalanine biosynthesis</keyword>
<dbReference type="InterPro" id="IPR018528">
    <property type="entry name" value="Preph_deHydtase_CS"/>
</dbReference>
<dbReference type="FunFam" id="3.30.70.260:FF:000012">
    <property type="entry name" value="Prephenate dehydratase"/>
    <property type="match status" value="1"/>
</dbReference>
<dbReference type="RefSeq" id="WP_284588660.1">
    <property type="nucleotide sequence ID" value="NZ_JASNUC010000001.1"/>
</dbReference>
<evidence type="ECO:0000256" key="9">
    <source>
        <dbReference type="PIRSR" id="PIRSR001500-2"/>
    </source>
</evidence>
<comment type="pathway">
    <text evidence="1 10">Amino-acid biosynthesis; L-phenylalanine biosynthesis; phenylpyruvate from prephenate: step 1/1.</text>
</comment>
<evidence type="ECO:0000256" key="4">
    <source>
        <dbReference type="ARBA" id="ARBA00022605"/>
    </source>
</evidence>
<dbReference type="SUPFAM" id="SSF53850">
    <property type="entry name" value="Periplasmic binding protein-like II"/>
    <property type="match status" value="1"/>
</dbReference>
<dbReference type="SUPFAM" id="SSF55021">
    <property type="entry name" value="ACT-like"/>
    <property type="match status" value="1"/>
</dbReference>
<dbReference type="GO" id="GO:0009094">
    <property type="term" value="P:L-phenylalanine biosynthetic process"/>
    <property type="evidence" value="ECO:0007669"/>
    <property type="project" value="UniProtKB-KW"/>
</dbReference>
<dbReference type="InterPro" id="IPR001086">
    <property type="entry name" value="Preph_deHydtase"/>
</dbReference>
<accession>A0AAP4F7D3</accession>
<dbReference type="PANTHER" id="PTHR21022:SF19">
    <property type="entry name" value="PREPHENATE DEHYDRATASE-RELATED"/>
    <property type="match status" value="1"/>
</dbReference>
<evidence type="ECO:0000313" key="14">
    <source>
        <dbReference type="Proteomes" id="UP001224412"/>
    </source>
</evidence>
<evidence type="ECO:0000256" key="7">
    <source>
        <dbReference type="ARBA" id="ARBA00023239"/>
    </source>
</evidence>
<dbReference type="Gene3D" id="3.40.190.10">
    <property type="entry name" value="Periplasmic binding protein-like II"/>
    <property type="match status" value="2"/>
</dbReference>
<evidence type="ECO:0000256" key="10">
    <source>
        <dbReference type="RuleBase" id="RU361254"/>
    </source>
</evidence>
<comment type="caution">
    <text evidence="13">The sequence shown here is derived from an EMBL/GenBank/DDBJ whole genome shotgun (WGS) entry which is preliminary data.</text>
</comment>
<sequence length="307" mass="31840">MSTVAYLGPAGTFTEAALHKLQRAGAFAGAEHDAEAGVTAVPVASPGEALRRVSTGKADYAVVAAESSVEGAVTATHDALVENPGLQIFAEVTLDIQFSILTATEEIAAKPQAITSIATHPVAYQQIRTWVENHLPNAEFIPASSNGEAARMVAQGRVDAAAAPDNAADLHGLARLAQGVADVSGAQTRFIALTAVSTDPVDTGAAADTTALQRSAAPRTGNDRTGIIFHVHNEPGALAGVLQEIAGHGVDLSRIESRPTRTGLGTYRFHIDMHGHIDDLPVAAALAALERRCEKVQFLGSWPKAGV</sequence>
<evidence type="ECO:0000259" key="11">
    <source>
        <dbReference type="PROSITE" id="PS51171"/>
    </source>
</evidence>
<evidence type="ECO:0000313" key="13">
    <source>
        <dbReference type="EMBL" id="MDK4306117.1"/>
    </source>
</evidence>
<organism evidence="13 14">
    <name type="scientific">Corynebacterium pseudodiphtheriticum</name>
    <dbReference type="NCBI Taxonomy" id="37637"/>
    <lineage>
        <taxon>Bacteria</taxon>
        <taxon>Bacillati</taxon>
        <taxon>Actinomycetota</taxon>
        <taxon>Actinomycetes</taxon>
        <taxon>Mycobacteriales</taxon>
        <taxon>Corynebacteriaceae</taxon>
        <taxon>Corynebacterium</taxon>
    </lineage>
</organism>
<evidence type="ECO:0000256" key="6">
    <source>
        <dbReference type="ARBA" id="ARBA00023222"/>
    </source>
</evidence>
<dbReference type="PROSITE" id="PS51171">
    <property type="entry name" value="PREPHENATE_DEHYDR_3"/>
    <property type="match status" value="1"/>
</dbReference>
<proteinExistence type="predicted"/>
<feature type="domain" description="ACT" evidence="12">
    <location>
        <begin position="226"/>
        <end position="301"/>
    </location>
</feature>
<evidence type="ECO:0000256" key="5">
    <source>
        <dbReference type="ARBA" id="ARBA00023141"/>
    </source>
</evidence>
<protein>
    <recommendedName>
        <fullName evidence="3 10">Prephenate dehydratase</fullName>
        <shortName evidence="10">PDT</shortName>
        <ecNumber evidence="2 10">4.2.1.51</ecNumber>
    </recommendedName>
</protein>
<dbReference type="NCBIfam" id="NF008865">
    <property type="entry name" value="PRK11898.1"/>
    <property type="match status" value="1"/>
</dbReference>
<dbReference type="PANTHER" id="PTHR21022">
    <property type="entry name" value="PREPHENATE DEHYDRATASE P PROTEIN"/>
    <property type="match status" value="1"/>
</dbReference>
<evidence type="ECO:0000256" key="2">
    <source>
        <dbReference type="ARBA" id="ARBA00013147"/>
    </source>
</evidence>
<dbReference type="CDD" id="cd04905">
    <property type="entry name" value="ACT_CM-PDT"/>
    <property type="match status" value="1"/>
</dbReference>
<dbReference type="GO" id="GO:0005737">
    <property type="term" value="C:cytoplasm"/>
    <property type="evidence" value="ECO:0007669"/>
    <property type="project" value="TreeGrafter"/>
</dbReference>
<dbReference type="EMBL" id="JASNVH010000001">
    <property type="protein sequence ID" value="MDK4306117.1"/>
    <property type="molecule type" value="Genomic_DNA"/>
</dbReference>
<dbReference type="PROSITE" id="PS51671">
    <property type="entry name" value="ACT"/>
    <property type="match status" value="1"/>
</dbReference>
<dbReference type="Proteomes" id="UP001224412">
    <property type="component" value="Unassembled WGS sequence"/>
</dbReference>
<evidence type="ECO:0000259" key="12">
    <source>
        <dbReference type="PROSITE" id="PS51671"/>
    </source>
</evidence>
<dbReference type="CDD" id="cd13632">
    <property type="entry name" value="PBP2_Aa-PDT_like"/>
    <property type="match status" value="1"/>
</dbReference>
<evidence type="ECO:0000256" key="3">
    <source>
        <dbReference type="ARBA" id="ARBA00021872"/>
    </source>
</evidence>
<keyword evidence="4 10" id="KW-0028">Amino-acid biosynthesis</keyword>
<dbReference type="InterPro" id="IPR008242">
    <property type="entry name" value="Chor_mutase/pphenate_deHydtase"/>
</dbReference>
<dbReference type="PROSITE" id="PS00858">
    <property type="entry name" value="PREPHENATE_DEHYDR_2"/>
    <property type="match status" value="1"/>
</dbReference>
<dbReference type="InterPro" id="IPR045865">
    <property type="entry name" value="ACT-like_dom_sf"/>
</dbReference>
<feature type="domain" description="Prephenate dehydratase" evidence="11">
    <location>
        <begin position="3"/>
        <end position="195"/>
    </location>
</feature>
<evidence type="ECO:0000256" key="1">
    <source>
        <dbReference type="ARBA" id="ARBA00004741"/>
    </source>
</evidence>
<keyword evidence="5 10" id="KW-0057">Aromatic amino acid biosynthesis</keyword>
<keyword evidence="7 10" id="KW-0456">Lyase</keyword>
<gene>
    <name evidence="10 13" type="primary">pheA</name>
    <name evidence="13" type="ORF">QPX42_00880</name>
</gene>
<dbReference type="AlphaFoldDB" id="A0AAP4F7D3"/>
<dbReference type="Pfam" id="PF01842">
    <property type="entry name" value="ACT"/>
    <property type="match status" value="1"/>
</dbReference>
<dbReference type="EC" id="4.2.1.51" evidence="2 10"/>
<comment type="catalytic activity">
    <reaction evidence="8 10">
        <text>prephenate + H(+) = 3-phenylpyruvate + CO2 + H2O</text>
        <dbReference type="Rhea" id="RHEA:21648"/>
        <dbReference type="ChEBI" id="CHEBI:15377"/>
        <dbReference type="ChEBI" id="CHEBI:15378"/>
        <dbReference type="ChEBI" id="CHEBI:16526"/>
        <dbReference type="ChEBI" id="CHEBI:18005"/>
        <dbReference type="ChEBI" id="CHEBI:29934"/>
        <dbReference type="EC" id="4.2.1.51"/>
    </reaction>
</comment>
<dbReference type="Pfam" id="PF00800">
    <property type="entry name" value="PDT"/>
    <property type="match status" value="1"/>
</dbReference>
<feature type="site" description="Essential for prephenate dehydratase activity" evidence="9">
    <location>
        <position position="188"/>
    </location>
</feature>